<keyword evidence="6 7" id="KW-0472">Membrane</keyword>
<keyword evidence="4 7" id="KW-0812">Transmembrane</keyword>
<dbReference type="PANTHER" id="PTHR43663">
    <property type="entry name" value="CHROMATE TRANSPORT PROTEIN-RELATED"/>
    <property type="match status" value="1"/>
</dbReference>
<comment type="similarity">
    <text evidence="2">Belongs to the chromate ion transporter (CHR) (TC 2.A.51) family.</text>
</comment>
<name>A0A653AKK3_9BACT</name>
<feature type="transmembrane region" description="Helical" evidence="7">
    <location>
        <begin position="136"/>
        <end position="154"/>
    </location>
</feature>
<dbReference type="Pfam" id="PF02417">
    <property type="entry name" value="Chromate_transp"/>
    <property type="match status" value="1"/>
</dbReference>
<reference evidence="8" key="1">
    <citation type="submission" date="2018-07" db="EMBL/GenBank/DDBJ databases">
        <authorList>
            <consortium name="Genoscope - CEA"/>
            <person name="William W."/>
        </authorList>
    </citation>
    <scope>NUCLEOTIDE SEQUENCE</scope>
    <source>
        <strain evidence="8">IK1</strain>
    </source>
</reference>
<dbReference type="InterPro" id="IPR052518">
    <property type="entry name" value="CHR_Transporter"/>
</dbReference>
<protein>
    <submittedName>
        <fullName evidence="8">Chromate ion transporter (CHR) family chromate transporter</fullName>
    </submittedName>
</protein>
<organism evidence="8">
    <name type="scientific">uncultured Paludibacter sp</name>
    <dbReference type="NCBI Taxonomy" id="497635"/>
    <lineage>
        <taxon>Bacteria</taxon>
        <taxon>Pseudomonadati</taxon>
        <taxon>Bacteroidota</taxon>
        <taxon>Bacteroidia</taxon>
        <taxon>Bacteroidales</taxon>
        <taxon>Paludibacteraceae</taxon>
        <taxon>Paludibacter</taxon>
        <taxon>environmental samples</taxon>
    </lineage>
</organism>
<proteinExistence type="inferred from homology"/>
<sequence length="181" mass="19807">MNIYWQLFTTFVKIGSFTIGGGYAMIPLIQKEVVDNRKWMDEKEFIDMLAMAQSAPGVIAINTSIFIGYKLRGIKGSIVTTLGSALPSFIIILLIAMLFTNFKDNPVVEKIFKGIRPAVVALIAAPLWKMSKSAKITWKTLIIPVAAALLIWGLNVSPVVIVAIAIVGGMLYGIYSAEKKL</sequence>
<dbReference type="GO" id="GO:0005886">
    <property type="term" value="C:plasma membrane"/>
    <property type="evidence" value="ECO:0007669"/>
    <property type="project" value="UniProtKB-SubCell"/>
</dbReference>
<evidence type="ECO:0000256" key="5">
    <source>
        <dbReference type="ARBA" id="ARBA00022989"/>
    </source>
</evidence>
<dbReference type="PANTHER" id="PTHR43663:SF2">
    <property type="entry name" value="CHROMATE TRANSPORT PROTEIN-RELATED"/>
    <property type="match status" value="1"/>
</dbReference>
<evidence type="ECO:0000313" key="8">
    <source>
        <dbReference type="EMBL" id="VBB48225.1"/>
    </source>
</evidence>
<evidence type="ECO:0000256" key="4">
    <source>
        <dbReference type="ARBA" id="ARBA00022692"/>
    </source>
</evidence>
<feature type="transmembrane region" description="Helical" evidence="7">
    <location>
        <begin position="76"/>
        <end position="99"/>
    </location>
</feature>
<feature type="transmembrane region" description="Helical" evidence="7">
    <location>
        <begin position="7"/>
        <end position="29"/>
    </location>
</feature>
<comment type="subcellular location">
    <subcellularLocation>
        <location evidence="1">Cell membrane</location>
        <topology evidence="1">Multi-pass membrane protein</topology>
    </subcellularLocation>
</comment>
<evidence type="ECO:0000256" key="1">
    <source>
        <dbReference type="ARBA" id="ARBA00004651"/>
    </source>
</evidence>
<gene>
    <name evidence="8" type="ORF">TRIP_D440243</name>
</gene>
<feature type="transmembrane region" description="Helical" evidence="7">
    <location>
        <begin position="49"/>
        <end position="69"/>
    </location>
</feature>
<accession>A0A653AKK3</accession>
<dbReference type="AlphaFoldDB" id="A0A653AKK3"/>
<dbReference type="GO" id="GO:0015109">
    <property type="term" value="F:chromate transmembrane transporter activity"/>
    <property type="evidence" value="ECO:0007669"/>
    <property type="project" value="InterPro"/>
</dbReference>
<evidence type="ECO:0000256" key="6">
    <source>
        <dbReference type="ARBA" id="ARBA00023136"/>
    </source>
</evidence>
<keyword evidence="5 7" id="KW-1133">Transmembrane helix</keyword>
<evidence type="ECO:0000256" key="7">
    <source>
        <dbReference type="SAM" id="Phobius"/>
    </source>
</evidence>
<evidence type="ECO:0000256" key="2">
    <source>
        <dbReference type="ARBA" id="ARBA00005262"/>
    </source>
</evidence>
<keyword evidence="3" id="KW-1003">Cell membrane</keyword>
<dbReference type="EMBL" id="UPXZ01000039">
    <property type="protein sequence ID" value="VBB48225.1"/>
    <property type="molecule type" value="Genomic_DNA"/>
</dbReference>
<evidence type="ECO:0000256" key="3">
    <source>
        <dbReference type="ARBA" id="ARBA00022475"/>
    </source>
</evidence>
<dbReference type="InterPro" id="IPR003370">
    <property type="entry name" value="Chromate_transpt"/>
</dbReference>